<proteinExistence type="inferred from homology"/>
<evidence type="ECO:0000256" key="2">
    <source>
        <dbReference type="SAM" id="Phobius"/>
    </source>
</evidence>
<evidence type="ECO:0000256" key="1">
    <source>
        <dbReference type="ARBA" id="ARBA00005280"/>
    </source>
</evidence>
<evidence type="ECO:0000313" key="3">
    <source>
        <dbReference type="EMBL" id="GFS30344.1"/>
    </source>
</evidence>
<accession>A0A8X6J381</accession>
<dbReference type="GO" id="GO:0033615">
    <property type="term" value="P:mitochondrial proton-transporting ATP synthase complex assembly"/>
    <property type="evidence" value="ECO:0007669"/>
    <property type="project" value="TreeGrafter"/>
</dbReference>
<keyword evidence="4" id="KW-1185">Reference proteome</keyword>
<dbReference type="Proteomes" id="UP000887013">
    <property type="component" value="Unassembled WGS sequence"/>
</dbReference>
<keyword evidence="2 3" id="KW-0812">Transmembrane</keyword>
<evidence type="ECO:0000313" key="4">
    <source>
        <dbReference type="Proteomes" id="UP000887013"/>
    </source>
</evidence>
<feature type="transmembrane region" description="Helical" evidence="2">
    <location>
        <begin position="34"/>
        <end position="53"/>
    </location>
</feature>
<dbReference type="AlphaFoldDB" id="A0A8X6J381"/>
<dbReference type="InterPro" id="IPR045325">
    <property type="entry name" value="TMEM70/TMEM186/TMEM223"/>
</dbReference>
<dbReference type="OrthoDB" id="156886at2759"/>
<name>A0A8X6J381_NEPPI</name>
<keyword evidence="2" id="KW-0472">Membrane</keyword>
<dbReference type="PANTHER" id="PTHR13281">
    <property type="entry name" value="TRANSMEMBRANE PROTEIN 70, MITOCHONDRIAL"/>
    <property type="match status" value="1"/>
</dbReference>
<reference evidence="3" key="1">
    <citation type="submission" date="2020-08" db="EMBL/GenBank/DDBJ databases">
        <title>Multicomponent nature underlies the extraordinary mechanical properties of spider dragline silk.</title>
        <authorList>
            <person name="Kono N."/>
            <person name="Nakamura H."/>
            <person name="Mori M."/>
            <person name="Yoshida Y."/>
            <person name="Ohtoshi R."/>
            <person name="Malay A.D."/>
            <person name="Moran D.A.P."/>
            <person name="Tomita M."/>
            <person name="Numata K."/>
            <person name="Arakawa K."/>
        </authorList>
    </citation>
    <scope>NUCLEOTIDE SEQUENCE</scope>
</reference>
<organism evidence="3 4">
    <name type="scientific">Nephila pilipes</name>
    <name type="common">Giant wood spider</name>
    <name type="synonym">Nephila maculata</name>
    <dbReference type="NCBI Taxonomy" id="299642"/>
    <lineage>
        <taxon>Eukaryota</taxon>
        <taxon>Metazoa</taxon>
        <taxon>Ecdysozoa</taxon>
        <taxon>Arthropoda</taxon>
        <taxon>Chelicerata</taxon>
        <taxon>Arachnida</taxon>
        <taxon>Araneae</taxon>
        <taxon>Araneomorphae</taxon>
        <taxon>Entelegynae</taxon>
        <taxon>Araneoidea</taxon>
        <taxon>Nephilidae</taxon>
        <taxon>Nephila</taxon>
    </lineage>
</organism>
<dbReference type="EMBL" id="BMAW01041703">
    <property type="protein sequence ID" value="GFS30344.1"/>
    <property type="molecule type" value="Genomic_DNA"/>
</dbReference>
<keyword evidence="2" id="KW-1133">Transmembrane helix</keyword>
<sequence length="147" mass="16909">MNHSCIRFLSMTVKNTNNLLVRNYISKKVIRKSFHLVLISAFFCSTPFLLDWITRRYVLRLDYDPSTQLFTAHTFNIITQKKELTFSASDVTVPDIPGMLTSFHAKGKPLFVDAGRVQDPDAYSIMMGYDKPLDLKISSEQKDSQEH</sequence>
<dbReference type="PANTHER" id="PTHR13281:SF0">
    <property type="entry name" value="TRANSMEMBRANE PROTEIN 70, MITOCHONDRIAL"/>
    <property type="match status" value="1"/>
</dbReference>
<comment type="caution">
    <text evidence="3">The sequence shown here is derived from an EMBL/GenBank/DDBJ whole genome shotgun (WGS) entry which is preliminary data.</text>
</comment>
<dbReference type="GO" id="GO:0031966">
    <property type="term" value="C:mitochondrial membrane"/>
    <property type="evidence" value="ECO:0007669"/>
    <property type="project" value="TreeGrafter"/>
</dbReference>
<gene>
    <name evidence="3" type="primary">NCL1_16435</name>
    <name evidence="3" type="ORF">NPIL_791</name>
</gene>
<dbReference type="Pfam" id="PF06979">
    <property type="entry name" value="TMEM70"/>
    <property type="match status" value="1"/>
</dbReference>
<protein>
    <submittedName>
        <fullName evidence="3">Transmembrane protein 70-like protein</fullName>
    </submittedName>
</protein>
<comment type="similarity">
    <text evidence="1">Belongs to the TMEM70 family.</text>
</comment>
<dbReference type="InterPro" id="IPR009724">
    <property type="entry name" value="TMEM70"/>
</dbReference>